<proteinExistence type="inferred from homology"/>
<evidence type="ECO:0000256" key="1">
    <source>
        <dbReference type="ARBA" id="ARBA00006484"/>
    </source>
</evidence>
<name>A0ABT3IRL7_9BACT</name>
<dbReference type="CDD" id="cd05233">
    <property type="entry name" value="SDR_c"/>
    <property type="match status" value="1"/>
</dbReference>
<dbReference type="Gene3D" id="3.40.50.720">
    <property type="entry name" value="NAD(P)-binding Rossmann-like Domain"/>
    <property type="match status" value="1"/>
</dbReference>
<dbReference type="InterPro" id="IPR020904">
    <property type="entry name" value="Sc_DH/Rdtase_CS"/>
</dbReference>
<dbReference type="Pfam" id="PF13561">
    <property type="entry name" value="adh_short_C2"/>
    <property type="match status" value="1"/>
</dbReference>
<dbReference type="SUPFAM" id="SSF51735">
    <property type="entry name" value="NAD(P)-binding Rossmann-fold domains"/>
    <property type="match status" value="1"/>
</dbReference>
<comment type="similarity">
    <text evidence="1">Belongs to the short-chain dehydrogenases/reductases (SDR) family.</text>
</comment>
<dbReference type="InterPro" id="IPR002347">
    <property type="entry name" value="SDR_fam"/>
</dbReference>
<dbReference type="PANTHER" id="PTHR43477">
    <property type="entry name" value="DIHYDROANTICAPSIN 7-DEHYDROGENASE"/>
    <property type="match status" value="1"/>
</dbReference>
<dbReference type="PROSITE" id="PS00061">
    <property type="entry name" value="ADH_SHORT"/>
    <property type="match status" value="1"/>
</dbReference>
<evidence type="ECO:0000313" key="5">
    <source>
        <dbReference type="Proteomes" id="UP001207742"/>
    </source>
</evidence>
<dbReference type="PANTHER" id="PTHR43477:SF1">
    <property type="entry name" value="DIHYDROANTICAPSIN 7-DEHYDROGENASE"/>
    <property type="match status" value="1"/>
</dbReference>
<keyword evidence="5" id="KW-1185">Reference proteome</keyword>
<dbReference type="InterPro" id="IPR036291">
    <property type="entry name" value="NAD(P)-bd_dom_sf"/>
</dbReference>
<dbReference type="PRINTS" id="PR00081">
    <property type="entry name" value="GDHRDH"/>
</dbReference>
<comment type="caution">
    <text evidence="4">The sequence shown here is derived from an EMBL/GenBank/DDBJ whole genome shotgun (WGS) entry which is preliminary data.</text>
</comment>
<evidence type="ECO:0000259" key="3">
    <source>
        <dbReference type="SMART" id="SM00822"/>
    </source>
</evidence>
<sequence>MMELFRLDQKVAVITGGGSGIGQAIAITFAARGANVHILELNEENGKQTEETIRAAGGTATVHACNVADQAAVVAAMEGVVTASGKLDILVNCAGIAHVGNLENTAEADFDRVYQVNVKGTYNCMYAVIKQMKAQGGGVILNIASIASSVGIPDRFAYSMSKGAVLTMTLSVAKDFLGDNIRCNCVSPARVHTPFVDGFIAKNYPGREAEMFDKLSKTQPIGRMAKPVEVGNLALYLCSDEAGFITGCDYPIDGGFIRLNN</sequence>
<evidence type="ECO:0000313" key="4">
    <source>
        <dbReference type="EMBL" id="MCW3486601.1"/>
    </source>
</evidence>
<keyword evidence="2" id="KW-0560">Oxidoreductase</keyword>
<organism evidence="4 5">
    <name type="scientific">Chitinophaga nivalis</name>
    <dbReference type="NCBI Taxonomy" id="2991709"/>
    <lineage>
        <taxon>Bacteria</taxon>
        <taxon>Pseudomonadati</taxon>
        <taxon>Bacteroidota</taxon>
        <taxon>Chitinophagia</taxon>
        <taxon>Chitinophagales</taxon>
        <taxon>Chitinophagaceae</taxon>
        <taxon>Chitinophaga</taxon>
    </lineage>
</organism>
<dbReference type="PRINTS" id="PR00080">
    <property type="entry name" value="SDRFAMILY"/>
</dbReference>
<accession>A0ABT3IRL7</accession>
<dbReference type="NCBIfam" id="NF005559">
    <property type="entry name" value="PRK07231.1"/>
    <property type="match status" value="1"/>
</dbReference>
<dbReference type="SMART" id="SM00822">
    <property type="entry name" value="PKS_KR"/>
    <property type="match status" value="1"/>
</dbReference>
<feature type="domain" description="Ketoreductase" evidence="3">
    <location>
        <begin position="10"/>
        <end position="180"/>
    </location>
</feature>
<dbReference type="RefSeq" id="WP_264733416.1">
    <property type="nucleotide sequence ID" value="NZ_JAPDNR010000001.1"/>
</dbReference>
<protein>
    <submittedName>
        <fullName evidence="4">SDR family oxidoreductase</fullName>
    </submittedName>
</protein>
<gene>
    <name evidence="4" type="ORF">OL497_22050</name>
</gene>
<dbReference type="EMBL" id="JAPDNS010000002">
    <property type="protein sequence ID" value="MCW3486601.1"/>
    <property type="molecule type" value="Genomic_DNA"/>
</dbReference>
<dbReference type="InterPro" id="IPR057326">
    <property type="entry name" value="KR_dom"/>
</dbReference>
<dbReference type="InterPro" id="IPR051122">
    <property type="entry name" value="SDR_DHRS6-like"/>
</dbReference>
<evidence type="ECO:0000256" key="2">
    <source>
        <dbReference type="ARBA" id="ARBA00023002"/>
    </source>
</evidence>
<reference evidence="4 5" key="1">
    <citation type="submission" date="2022-10" db="EMBL/GenBank/DDBJ databases">
        <title>Chitinophaga nivalis PC15 sp. nov., isolated from Pyeongchang county, South Korea.</title>
        <authorList>
            <person name="Trinh H.N."/>
        </authorList>
    </citation>
    <scope>NUCLEOTIDE SEQUENCE [LARGE SCALE GENOMIC DNA]</scope>
    <source>
        <strain evidence="4 5">PC14</strain>
    </source>
</reference>
<dbReference type="Proteomes" id="UP001207742">
    <property type="component" value="Unassembled WGS sequence"/>
</dbReference>